<name>A0ABW0CZ96_STRCD</name>
<feature type="domain" description="Peptidase C14 caspase" evidence="2">
    <location>
        <begin position="7"/>
        <end position="240"/>
    </location>
</feature>
<dbReference type="RefSeq" id="WP_380865229.1">
    <property type="nucleotide sequence ID" value="NZ_JBHSKM010000049.1"/>
</dbReference>
<comment type="caution">
    <text evidence="3">The sequence shown here is derived from an EMBL/GenBank/DDBJ whole genome shotgun (WGS) entry which is preliminary data.</text>
</comment>
<keyword evidence="4" id="KW-1185">Reference proteome</keyword>
<dbReference type="InterPro" id="IPR011600">
    <property type="entry name" value="Pept_C14_caspase"/>
</dbReference>
<evidence type="ECO:0000313" key="4">
    <source>
        <dbReference type="Proteomes" id="UP001596263"/>
    </source>
</evidence>
<proteinExistence type="predicted"/>
<evidence type="ECO:0000313" key="3">
    <source>
        <dbReference type="EMBL" id="MFC5220452.1"/>
    </source>
</evidence>
<feature type="region of interest" description="Disordered" evidence="1">
    <location>
        <begin position="331"/>
        <end position="352"/>
    </location>
</feature>
<protein>
    <submittedName>
        <fullName evidence="3">Caspase domain-containing protein</fullName>
    </submittedName>
</protein>
<dbReference type="Proteomes" id="UP001596263">
    <property type="component" value="Unassembled WGS sequence"/>
</dbReference>
<dbReference type="EMBL" id="JBHSKM010000049">
    <property type="protein sequence ID" value="MFC5220452.1"/>
    <property type="molecule type" value="Genomic_DNA"/>
</dbReference>
<dbReference type="InterPro" id="IPR029030">
    <property type="entry name" value="Caspase-like_dom_sf"/>
</dbReference>
<evidence type="ECO:0000259" key="2">
    <source>
        <dbReference type="Pfam" id="PF00656"/>
    </source>
</evidence>
<organism evidence="3 4">
    <name type="scientific">Streptomyces coerulescens</name>
    <dbReference type="NCBI Taxonomy" id="29304"/>
    <lineage>
        <taxon>Bacteria</taxon>
        <taxon>Bacillati</taxon>
        <taxon>Actinomycetota</taxon>
        <taxon>Actinomycetes</taxon>
        <taxon>Kitasatosporales</taxon>
        <taxon>Streptomycetaceae</taxon>
        <taxon>Streptomyces</taxon>
    </lineage>
</organism>
<evidence type="ECO:0000256" key="1">
    <source>
        <dbReference type="SAM" id="MobiDB-lite"/>
    </source>
</evidence>
<dbReference type="NCBIfam" id="NF047832">
    <property type="entry name" value="caspase_w_EACC1"/>
    <property type="match status" value="1"/>
</dbReference>
<reference evidence="4" key="1">
    <citation type="journal article" date="2019" name="Int. J. Syst. Evol. Microbiol.">
        <title>The Global Catalogue of Microorganisms (GCM) 10K type strain sequencing project: providing services to taxonomists for standard genome sequencing and annotation.</title>
        <authorList>
            <consortium name="The Broad Institute Genomics Platform"/>
            <consortium name="The Broad Institute Genome Sequencing Center for Infectious Disease"/>
            <person name="Wu L."/>
            <person name="Ma J."/>
        </authorList>
    </citation>
    <scope>NUCLEOTIDE SEQUENCE [LARGE SCALE GENOMIC DNA]</scope>
    <source>
        <strain evidence="4">KCTC 42586</strain>
    </source>
</reference>
<dbReference type="Gene3D" id="3.40.50.1460">
    <property type="match status" value="1"/>
</dbReference>
<dbReference type="Pfam" id="PF00656">
    <property type="entry name" value="Peptidase_C14"/>
    <property type="match status" value="1"/>
</dbReference>
<accession>A0ABW0CZ96</accession>
<dbReference type="SUPFAM" id="SSF52129">
    <property type="entry name" value="Caspase-like"/>
    <property type="match status" value="1"/>
</dbReference>
<sequence length="352" mass="37646">MRPDESRAVLIGVAEYPDGGAFDSVEGAPYNVLRLKDLLTDPAYAGFHRKHEYTRTMLNPHTAEGIRVAVKRAAEQATDVLFVYYVGHGSRVGAERELYLTTCTTASGESAETTGLRYTVLRGLLRAARARVVVLVLDCCFSGIATKVLGDQAPAEEAMAEDELLDQAKVAEDVDEGLLDGICVLASSGPTQTSEASDKASATNYTAFTGHLVTVLEKGDGDTSPLLLGELFRRTEKRMGRFNVGHQPLMATVGTAGNLVMRQAAAPPPEAVPAPVPAPKAPTGSAHIVAGAQPQAALPPLLSWLPDGTFQVHDREYADQVIDILRRSVWPPHHHSTPAETDSAQEGKHDGH</sequence>
<gene>
    <name evidence="3" type="ORF">ACFPQ9_42265</name>
</gene>